<comment type="subcellular location">
    <subcellularLocation>
        <location evidence="7">Cytoplasm</location>
        <location evidence="7">Nucleoid</location>
    </subcellularLocation>
</comment>
<dbReference type="InterPro" id="IPR037914">
    <property type="entry name" value="SpoVT-AbrB_sf"/>
</dbReference>
<dbReference type="InterPro" id="IPR038619">
    <property type="entry name" value="MraZ_sf"/>
</dbReference>
<evidence type="ECO:0000256" key="1">
    <source>
        <dbReference type="ARBA" id="ARBA00013860"/>
    </source>
</evidence>
<evidence type="ECO:0000256" key="5">
    <source>
        <dbReference type="ARBA" id="ARBA00023125"/>
    </source>
</evidence>
<proteinExistence type="inferred from homology"/>
<dbReference type="Pfam" id="PF02381">
    <property type="entry name" value="MraZ"/>
    <property type="match status" value="2"/>
</dbReference>
<evidence type="ECO:0000256" key="2">
    <source>
        <dbReference type="ARBA" id="ARBA00022490"/>
    </source>
</evidence>
<dbReference type="Proteomes" id="UP001597267">
    <property type="component" value="Unassembled WGS sequence"/>
</dbReference>
<dbReference type="PANTHER" id="PTHR34701">
    <property type="entry name" value="TRANSCRIPTIONAL REGULATOR MRAZ"/>
    <property type="match status" value="1"/>
</dbReference>
<protein>
    <recommendedName>
        <fullName evidence="1 7">Transcriptional regulator MraZ</fullName>
    </recommendedName>
</protein>
<keyword evidence="5 7" id="KW-0238">DNA-binding</keyword>
<evidence type="ECO:0000313" key="10">
    <source>
        <dbReference type="Proteomes" id="UP001597267"/>
    </source>
</evidence>
<dbReference type="InterPro" id="IPR003444">
    <property type="entry name" value="MraZ"/>
</dbReference>
<dbReference type="EMBL" id="JBHTOP010000005">
    <property type="protein sequence ID" value="MFD1671131.1"/>
    <property type="molecule type" value="Genomic_DNA"/>
</dbReference>
<evidence type="ECO:0000256" key="7">
    <source>
        <dbReference type="HAMAP-Rule" id="MF_01008"/>
    </source>
</evidence>
<evidence type="ECO:0000256" key="6">
    <source>
        <dbReference type="ARBA" id="ARBA00023163"/>
    </source>
</evidence>
<dbReference type="Gene3D" id="3.40.1550.20">
    <property type="entry name" value="Transcriptional regulator MraZ domain"/>
    <property type="match status" value="1"/>
</dbReference>
<dbReference type="InterPro" id="IPR035642">
    <property type="entry name" value="MraZ_N"/>
</dbReference>
<evidence type="ECO:0000259" key="8">
    <source>
        <dbReference type="PROSITE" id="PS51740"/>
    </source>
</evidence>
<evidence type="ECO:0000313" key="9">
    <source>
        <dbReference type="EMBL" id="MFD1671131.1"/>
    </source>
</evidence>
<dbReference type="InterPro" id="IPR035644">
    <property type="entry name" value="MraZ_C"/>
</dbReference>
<sequence>MLLGEYHHNLDAKGRLIIPAKFRQELGTEFVLTRGLDGCLFGYPMTAWAKLETKLAQLPLTKKDSRRFVRFFYAAAAEMTFDKQGRINIPKSLMTYADLDKACVLIGVANRIEIWSDTKWAEFDEEMVTDFDETAENLMDLDF</sequence>
<keyword evidence="3" id="KW-0677">Repeat</keyword>
<dbReference type="SUPFAM" id="SSF89447">
    <property type="entry name" value="AbrB/MazE/MraZ-like"/>
    <property type="match status" value="1"/>
</dbReference>
<comment type="similarity">
    <text evidence="7">Belongs to the MraZ family.</text>
</comment>
<dbReference type="HAMAP" id="MF_01008">
    <property type="entry name" value="MraZ"/>
    <property type="match status" value="1"/>
</dbReference>
<evidence type="ECO:0000256" key="4">
    <source>
        <dbReference type="ARBA" id="ARBA00023015"/>
    </source>
</evidence>
<feature type="domain" description="SpoVT-AbrB" evidence="8">
    <location>
        <begin position="76"/>
        <end position="119"/>
    </location>
</feature>
<accession>A0ABW4J423</accession>
<comment type="subunit">
    <text evidence="7">Forms oligomers.</text>
</comment>
<keyword evidence="6 7" id="KW-0804">Transcription</keyword>
<dbReference type="InterPro" id="IPR007159">
    <property type="entry name" value="SpoVT-AbrB_dom"/>
</dbReference>
<dbReference type="NCBIfam" id="TIGR00242">
    <property type="entry name" value="division/cell wall cluster transcriptional repressor MraZ"/>
    <property type="match status" value="1"/>
</dbReference>
<feature type="domain" description="SpoVT-AbrB" evidence="8">
    <location>
        <begin position="5"/>
        <end position="47"/>
    </location>
</feature>
<gene>
    <name evidence="7 9" type="primary">mraZ</name>
    <name evidence="9" type="ORF">ACFQ5M_03355</name>
</gene>
<comment type="caution">
    <text evidence="9">The sequence shown here is derived from an EMBL/GenBank/DDBJ whole genome shotgun (WGS) entry which is preliminary data.</text>
</comment>
<dbReference type="InterPro" id="IPR020603">
    <property type="entry name" value="MraZ_dom"/>
</dbReference>
<reference evidence="10" key="1">
    <citation type="journal article" date="2019" name="Int. J. Syst. Evol. Microbiol.">
        <title>The Global Catalogue of Microorganisms (GCM) 10K type strain sequencing project: providing services to taxonomists for standard genome sequencing and annotation.</title>
        <authorList>
            <consortium name="The Broad Institute Genomics Platform"/>
            <consortium name="The Broad Institute Genome Sequencing Center for Infectious Disease"/>
            <person name="Wu L."/>
            <person name="Ma J."/>
        </authorList>
    </citation>
    <scope>NUCLEOTIDE SEQUENCE [LARGE SCALE GENOMIC DNA]</scope>
    <source>
        <strain evidence="10">CCM 8896</strain>
    </source>
</reference>
<name>A0ABW4J423_9LACO</name>
<evidence type="ECO:0000256" key="3">
    <source>
        <dbReference type="ARBA" id="ARBA00022737"/>
    </source>
</evidence>
<dbReference type="RefSeq" id="WP_125714243.1">
    <property type="nucleotide sequence ID" value="NZ_JBHTOP010000005.1"/>
</dbReference>
<organism evidence="9 10">
    <name type="scientific">Agrilactobacillus yilanensis</name>
    <dbReference type="NCBI Taxonomy" id="2485997"/>
    <lineage>
        <taxon>Bacteria</taxon>
        <taxon>Bacillati</taxon>
        <taxon>Bacillota</taxon>
        <taxon>Bacilli</taxon>
        <taxon>Lactobacillales</taxon>
        <taxon>Lactobacillaceae</taxon>
        <taxon>Agrilactobacillus</taxon>
    </lineage>
</organism>
<dbReference type="PANTHER" id="PTHR34701:SF1">
    <property type="entry name" value="TRANSCRIPTIONAL REGULATOR MRAZ"/>
    <property type="match status" value="1"/>
</dbReference>
<keyword evidence="4 7" id="KW-0805">Transcription regulation</keyword>
<keyword evidence="2 7" id="KW-0963">Cytoplasm</keyword>
<keyword evidence="10" id="KW-1185">Reference proteome</keyword>
<dbReference type="CDD" id="cd16321">
    <property type="entry name" value="MraZ_C"/>
    <property type="match status" value="1"/>
</dbReference>
<dbReference type="CDD" id="cd16320">
    <property type="entry name" value="MraZ_N"/>
    <property type="match status" value="1"/>
</dbReference>
<dbReference type="PROSITE" id="PS51740">
    <property type="entry name" value="SPOVT_ABRB"/>
    <property type="match status" value="2"/>
</dbReference>